<reference evidence="2" key="1">
    <citation type="submission" date="2018-11" db="EMBL/GenBank/DDBJ databases">
        <authorList>
            <consortium name="Pathogen Informatics"/>
        </authorList>
    </citation>
    <scope>NUCLEOTIDE SEQUENCE</scope>
</reference>
<comment type="caution">
    <text evidence="2">The sequence shown here is derived from an EMBL/GenBank/DDBJ whole genome shotgun (WGS) entry which is preliminary data.</text>
</comment>
<organism evidence="2 3">
    <name type="scientific">Protopolystoma xenopodis</name>
    <dbReference type="NCBI Taxonomy" id="117903"/>
    <lineage>
        <taxon>Eukaryota</taxon>
        <taxon>Metazoa</taxon>
        <taxon>Spiralia</taxon>
        <taxon>Lophotrochozoa</taxon>
        <taxon>Platyhelminthes</taxon>
        <taxon>Monogenea</taxon>
        <taxon>Polyopisthocotylea</taxon>
        <taxon>Polystomatidea</taxon>
        <taxon>Polystomatidae</taxon>
        <taxon>Protopolystoma</taxon>
    </lineage>
</organism>
<name>A0A3S5BV73_9PLAT</name>
<gene>
    <name evidence="2" type="ORF">PXEA_LOCUS35011</name>
</gene>
<dbReference type="AlphaFoldDB" id="A0A3S5BV73"/>
<sequence>MRQRLSRRDLRAADVPTCRHVIVTWAGEGQTTQERQQRDTSDDKRVRHTRTRIQADKRTMCTHTGKALVDRQSRDSVNRQSLCTDLDVSPLDPSTP</sequence>
<feature type="region of interest" description="Disordered" evidence="1">
    <location>
        <begin position="27"/>
        <end position="96"/>
    </location>
</feature>
<evidence type="ECO:0000313" key="3">
    <source>
        <dbReference type="Proteomes" id="UP000784294"/>
    </source>
</evidence>
<accession>A0A3S5BV73</accession>
<dbReference type="Proteomes" id="UP000784294">
    <property type="component" value="Unassembled WGS sequence"/>
</dbReference>
<evidence type="ECO:0000256" key="1">
    <source>
        <dbReference type="SAM" id="MobiDB-lite"/>
    </source>
</evidence>
<evidence type="ECO:0000313" key="2">
    <source>
        <dbReference type="EMBL" id="VEL41571.1"/>
    </source>
</evidence>
<keyword evidence="3" id="KW-1185">Reference proteome</keyword>
<feature type="compositionally biased region" description="Basic and acidic residues" evidence="1">
    <location>
        <begin position="68"/>
        <end position="77"/>
    </location>
</feature>
<feature type="compositionally biased region" description="Basic and acidic residues" evidence="1">
    <location>
        <begin position="35"/>
        <end position="45"/>
    </location>
</feature>
<dbReference type="EMBL" id="CAAALY010269956">
    <property type="protein sequence ID" value="VEL41571.1"/>
    <property type="molecule type" value="Genomic_DNA"/>
</dbReference>
<protein>
    <submittedName>
        <fullName evidence="2">Uncharacterized protein</fullName>
    </submittedName>
</protein>
<proteinExistence type="predicted"/>